<dbReference type="Proteomes" id="UP000800200">
    <property type="component" value="Unassembled WGS sequence"/>
</dbReference>
<evidence type="ECO:0000256" key="1">
    <source>
        <dbReference type="ARBA" id="ARBA00022737"/>
    </source>
</evidence>
<accession>A0A6A6EHF5</accession>
<proteinExistence type="predicted"/>
<evidence type="ECO:0000259" key="2">
    <source>
        <dbReference type="PROSITE" id="PS50837"/>
    </source>
</evidence>
<dbReference type="InterPro" id="IPR056125">
    <property type="entry name" value="DUF7708"/>
</dbReference>
<dbReference type="SUPFAM" id="SSF52540">
    <property type="entry name" value="P-loop containing nucleoside triphosphate hydrolases"/>
    <property type="match status" value="1"/>
</dbReference>
<dbReference type="EMBL" id="ML994619">
    <property type="protein sequence ID" value="KAF2190029.1"/>
    <property type="molecule type" value="Genomic_DNA"/>
</dbReference>
<sequence length="455" mass="52345">MIVDTCAGPNQIAALVWGSVKFVLLISSNFADYFDKLSERIAQFSNYCPRLSEYEKLFPASPRLQQALSDFYAVVVVFCSKALMVVQEKGVKRFSKSVWKSFKVEFNEIEESLSAAKDEVRGELQLASEQAAHGFRHLLTTEIEENRKLRPQQVAEMQENKYFRSQQTLAQQRTEAWQIQKILNKEEREKIRLLQHIPNYDYTTSLHRAQGLRCEGTCHWLLNRPEFRCWIDQRDSKHLWCYGIPGCGKTILTAYVIDHLKTTFSARDDTAVIYYFFDSSNKKSLQTSTFLRCILHQAVRLESLLPDSQRRLESLFANQIDQAEPAVSELIKLFIHFNGKFKNAFLLIDGLDEADKSDQKNVKFFLKEVQKVDSARILAITHADMDMSKVLGRSRALHIRPEDLKDDIKMYIQWQIDEHSQEELSVCSASLLDKIKQALVSGAEGMLVPLGISTI</sequence>
<dbReference type="InterPro" id="IPR056884">
    <property type="entry name" value="NPHP3-like_N"/>
</dbReference>
<feature type="domain" description="NACHT" evidence="2">
    <location>
        <begin position="237"/>
        <end position="354"/>
    </location>
</feature>
<dbReference type="PANTHER" id="PTHR10039">
    <property type="entry name" value="AMELOGENIN"/>
    <property type="match status" value="1"/>
</dbReference>
<name>A0A6A6EHF5_9PEZI</name>
<keyword evidence="1" id="KW-0677">Repeat</keyword>
<organism evidence="3 4">
    <name type="scientific">Zopfia rhizophila CBS 207.26</name>
    <dbReference type="NCBI Taxonomy" id="1314779"/>
    <lineage>
        <taxon>Eukaryota</taxon>
        <taxon>Fungi</taxon>
        <taxon>Dikarya</taxon>
        <taxon>Ascomycota</taxon>
        <taxon>Pezizomycotina</taxon>
        <taxon>Dothideomycetes</taxon>
        <taxon>Dothideomycetes incertae sedis</taxon>
        <taxon>Zopfiaceae</taxon>
        <taxon>Zopfia</taxon>
    </lineage>
</organism>
<dbReference type="PROSITE" id="PS50837">
    <property type="entry name" value="NACHT"/>
    <property type="match status" value="1"/>
</dbReference>
<dbReference type="AlphaFoldDB" id="A0A6A6EHF5"/>
<dbReference type="OrthoDB" id="7464126at2759"/>
<dbReference type="Gene3D" id="3.40.50.300">
    <property type="entry name" value="P-loop containing nucleotide triphosphate hydrolases"/>
    <property type="match status" value="1"/>
</dbReference>
<reference evidence="3" key="1">
    <citation type="journal article" date="2020" name="Stud. Mycol.">
        <title>101 Dothideomycetes genomes: a test case for predicting lifestyles and emergence of pathogens.</title>
        <authorList>
            <person name="Haridas S."/>
            <person name="Albert R."/>
            <person name="Binder M."/>
            <person name="Bloem J."/>
            <person name="Labutti K."/>
            <person name="Salamov A."/>
            <person name="Andreopoulos B."/>
            <person name="Baker S."/>
            <person name="Barry K."/>
            <person name="Bills G."/>
            <person name="Bluhm B."/>
            <person name="Cannon C."/>
            <person name="Castanera R."/>
            <person name="Culley D."/>
            <person name="Daum C."/>
            <person name="Ezra D."/>
            <person name="Gonzalez J."/>
            <person name="Henrissat B."/>
            <person name="Kuo A."/>
            <person name="Liang C."/>
            <person name="Lipzen A."/>
            <person name="Lutzoni F."/>
            <person name="Magnuson J."/>
            <person name="Mondo S."/>
            <person name="Nolan M."/>
            <person name="Ohm R."/>
            <person name="Pangilinan J."/>
            <person name="Park H.-J."/>
            <person name="Ramirez L."/>
            <person name="Alfaro M."/>
            <person name="Sun H."/>
            <person name="Tritt A."/>
            <person name="Yoshinaga Y."/>
            <person name="Zwiers L.-H."/>
            <person name="Turgeon B."/>
            <person name="Goodwin S."/>
            <person name="Spatafora J."/>
            <person name="Crous P."/>
            <person name="Grigoriev I."/>
        </authorList>
    </citation>
    <scope>NUCLEOTIDE SEQUENCE</scope>
    <source>
        <strain evidence="3">CBS 207.26</strain>
    </source>
</reference>
<protein>
    <recommendedName>
        <fullName evidence="2">NACHT domain-containing protein</fullName>
    </recommendedName>
</protein>
<dbReference type="InterPro" id="IPR027417">
    <property type="entry name" value="P-loop_NTPase"/>
</dbReference>
<keyword evidence="4" id="KW-1185">Reference proteome</keyword>
<evidence type="ECO:0000313" key="3">
    <source>
        <dbReference type="EMBL" id="KAF2190029.1"/>
    </source>
</evidence>
<dbReference type="Pfam" id="PF24883">
    <property type="entry name" value="NPHP3_N"/>
    <property type="match status" value="1"/>
</dbReference>
<dbReference type="Pfam" id="PF24809">
    <property type="entry name" value="DUF7708"/>
    <property type="match status" value="1"/>
</dbReference>
<gene>
    <name evidence="3" type="ORF">K469DRAFT_22338</name>
</gene>
<dbReference type="InterPro" id="IPR007111">
    <property type="entry name" value="NACHT_NTPase"/>
</dbReference>
<evidence type="ECO:0000313" key="4">
    <source>
        <dbReference type="Proteomes" id="UP000800200"/>
    </source>
</evidence>